<evidence type="ECO:0000313" key="4">
    <source>
        <dbReference type="EMBL" id="OSY88335.1"/>
    </source>
</evidence>
<feature type="chain" id="PRO_5012711538" description="Secretion system C-terminal sorting domain-containing protein" evidence="2">
    <location>
        <begin position="22"/>
        <end position="495"/>
    </location>
</feature>
<evidence type="ECO:0000256" key="1">
    <source>
        <dbReference type="ARBA" id="ARBA00022729"/>
    </source>
</evidence>
<name>A0A1Y2PD24_9FLAO</name>
<dbReference type="InParanoid" id="A0A1Y2PD24"/>
<evidence type="ECO:0000313" key="5">
    <source>
        <dbReference type="Proteomes" id="UP000194221"/>
    </source>
</evidence>
<feature type="signal peptide" evidence="2">
    <location>
        <begin position="1"/>
        <end position="21"/>
    </location>
</feature>
<dbReference type="NCBIfam" id="TIGR04183">
    <property type="entry name" value="Por_Secre_tail"/>
    <property type="match status" value="1"/>
</dbReference>
<sequence length="495" mass="53082">MRKKYIVLFYLITLISSISFSQNQIGNDIDGKIPGASFGLPVSLNADGTIIAVGAHSISGDSTYKGKVTIYQYQSGEWLQLGNDINGQSSDAGFGSSISLNSNGDILAISCYSINNNGTFIGQVKIYQYKNNDWIQLGTDISVEDGNVNSFAPSVSINSDGNIIAIGDSDANVNGLVTGVLRVYKYQDTDWIQLGEDINGETNGDSFGYSVSLSSSGYIIAIGAVNNSDNGYSSGHVRVYKYENDSWIQLGNDIDGESQGDQSGNSISLNSNGSVVAIGAESNNDYSGHVRVFQFQSNNWVQLGNDIDGESLGDQLGSSVKLNSNGNILVVGAKSSDGNGENSGHVRAYKYENGNWLKIGNNINGEAAYDSSGRSISISSDGSIIAIGAGGNDDNGTNSGHVRIFDFSEVLSVNNYLSFNTSLYPNPAKDKVYIDLQFYQKTDLDNLHLYDILGKHIFSIKKTSSVDVSNLKAGIYFLSIETSFGKINKRLIVID</sequence>
<dbReference type="Proteomes" id="UP000194221">
    <property type="component" value="Unassembled WGS sequence"/>
</dbReference>
<comment type="caution">
    <text evidence="4">The sequence shown here is derived from an EMBL/GenBank/DDBJ whole genome shotgun (WGS) entry which is preliminary data.</text>
</comment>
<keyword evidence="5" id="KW-1185">Reference proteome</keyword>
<dbReference type="InterPro" id="IPR013517">
    <property type="entry name" value="FG-GAP"/>
</dbReference>
<evidence type="ECO:0000256" key="2">
    <source>
        <dbReference type="SAM" id="SignalP"/>
    </source>
</evidence>
<dbReference type="EMBL" id="LAPZ01000003">
    <property type="protein sequence ID" value="OSY88335.1"/>
    <property type="molecule type" value="Genomic_DNA"/>
</dbReference>
<evidence type="ECO:0000259" key="3">
    <source>
        <dbReference type="Pfam" id="PF18962"/>
    </source>
</evidence>
<dbReference type="Gene3D" id="2.120.10.80">
    <property type="entry name" value="Kelch-type beta propeller"/>
    <property type="match status" value="1"/>
</dbReference>
<dbReference type="InterPro" id="IPR011043">
    <property type="entry name" value="Gal_Oxase/kelch_b-propeller"/>
</dbReference>
<dbReference type="STRING" id="1635173.WH52_06110"/>
<proteinExistence type="predicted"/>
<gene>
    <name evidence="4" type="ORF">WH52_06110</name>
</gene>
<dbReference type="SUPFAM" id="SSF50965">
    <property type="entry name" value="Galactose oxidase, central domain"/>
    <property type="match status" value="1"/>
</dbReference>
<accession>A0A1Y2PD24</accession>
<organism evidence="4 5">
    <name type="scientific">Tenacibaculum holothuriorum</name>
    <dbReference type="NCBI Taxonomy" id="1635173"/>
    <lineage>
        <taxon>Bacteria</taxon>
        <taxon>Pseudomonadati</taxon>
        <taxon>Bacteroidota</taxon>
        <taxon>Flavobacteriia</taxon>
        <taxon>Flavobacteriales</taxon>
        <taxon>Flavobacteriaceae</taxon>
        <taxon>Tenacibaculum</taxon>
    </lineage>
</organism>
<reference evidence="4 5" key="1">
    <citation type="submission" date="2015-03" db="EMBL/GenBank/DDBJ databases">
        <title>Genome sequence of Tenacibaculum sp. S2-2, isolated from intestinal microbiota of sea cucumber, Apostichopus japonicas.</title>
        <authorList>
            <person name="Shao Z."/>
            <person name="Wang L."/>
            <person name="Li X."/>
        </authorList>
    </citation>
    <scope>NUCLEOTIDE SEQUENCE [LARGE SCALE GENOMIC DNA]</scope>
    <source>
        <strain evidence="4 5">S2-2</strain>
    </source>
</reference>
<dbReference type="Pfam" id="PF14312">
    <property type="entry name" value="FG-GAP_2"/>
    <property type="match status" value="2"/>
</dbReference>
<dbReference type="InterPro" id="IPR015915">
    <property type="entry name" value="Kelch-typ_b-propeller"/>
</dbReference>
<dbReference type="PANTHER" id="PTHR36220:SF1">
    <property type="entry name" value="GAMMA TUBULIN COMPLEX COMPONENT C-TERMINAL DOMAIN-CONTAINING PROTEIN"/>
    <property type="match status" value="1"/>
</dbReference>
<dbReference type="RefSeq" id="WP_086030061.1">
    <property type="nucleotide sequence ID" value="NZ_LAPZ01000003.1"/>
</dbReference>
<feature type="domain" description="Secretion system C-terminal sorting" evidence="3">
    <location>
        <begin position="423"/>
        <end position="493"/>
    </location>
</feature>
<dbReference type="PANTHER" id="PTHR36220">
    <property type="entry name" value="UNNAMED PRODUCT"/>
    <property type="match status" value="1"/>
</dbReference>
<protein>
    <recommendedName>
        <fullName evidence="3">Secretion system C-terminal sorting domain-containing protein</fullName>
    </recommendedName>
</protein>
<dbReference type="InterPro" id="IPR026444">
    <property type="entry name" value="Secre_tail"/>
</dbReference>
<dbReference type="Pfam" id="PF18962">
    <property type="entry name" value="Por_Secre_tail"/>
    <property type="match status" value="1"/>
</dbReference>
<dbReference type="OrthoDB" id="1056765at2"/>
<dbReference type="AlphaFoldDB" id="A0A1Y2PD24"/>
<keyword evidence="1 2" id="KW-0732">Signal</keyword>